<comment type="caution">
    <text evidence="1">The sequence shown here is derived from an EMBL/GenBank/DDBJ whole genome shotgun (WGS) entry which is preliminary data.</text>
</comment>
<proteinExistence type="predicted"/>
<dbReference type="Proteomes" id="UP000256519">
    <property type="component" value="Unassembled WGS sequence"/>
</dbReference>
<gene>
    <name evidence="1" type="ORF">C3744_27780</name>
</gene>
<accession>A0A3D8WUM1</accession>
<name>A0A3D8WUM1_PRIMG</name>
<organism evidence="1 2">
    <name type="scientific">Priestia megaterium</name>
    <name type="common">Bacillus megaterium</name>
    <dbReference type="NCBI Taxonomy" id="1404"/>
    <lineage>
        <taxon>Bacteria</taxon>
        <taxon>Bacillati</taxon>
        <taxon>Bacillota</taxon>
        <taxon>Bacilli</taxon>
        <taxon>Bacillales</taxon>
        <taxon>Bacillaceae</taxon>
        <taxon>Priestia</taxon>
    </lineage>
</organism>
<dbReference type="EMBL" id="PQWM01000054">
    <property type="protein sequence ID" value="RDZ07207.1"/>
    <property type="molecule type" value="Genomic_DNA"/>
</dbReference>
<evidence type="ECO:0000313" key="2">
    <source>
        <dbReference type="Proteomes" id="UP000256519"/>
    </source>
</evidence>
<protein>
    <submittedName>
        <fullName evidence="1">Uncharacterized protein</fullName>
    </submittedName>
</protein>
<dbReference type="AlphaFoldDB" id="A0A3D8WUM1"/>
<sequence length="93" mass="10664">MAKLKYLYDFDGELEIIEKEVLYLSPDMVLTQSYDGLIVDRILKRDDNGVVVEWCDIVDTHLFPEKVNGGIDLQAIKDMSTLDFFLHLANLGK</sequence>
<dbReference type="RefSeq" id="WP_116078479.1">
    <property type="nucleotide sequence ID" value="NZ_CP187630.1"/>
</dbReference>
<evidence type="ECO:0000313" key="1">
    <source>
        <dbReference type="EMBL" id="RDZ07207.1"/>
    </source>
</evidence>
<reference evidence="1 2" key="1">
    <citation type="journal article" date="2018" name="Appl. Environ. Microbiol.">
        <title>Antimicrobial susceptibility testing and tentative epidemiological cut-off values of five Bacillus species relevant for use as animal feed additives or for plant protection.</title>
        <authorList>
            <person name="Agerso Y."/>
            <person name="Stuer-Lauridsen B."/>
            <person name="Bjerre K."/>
            <person name="Jensen M.G."/>
            <person name="Johansen E."/>
            <person name="Bennedsen M."/>
            <person name="Brockmann E."/>
            <person name="Nielsen B."/>
        </authorList>
    </citation>
    <scope>NUCLEOTIDE SEQUENCE [LARGE SCALE GENOMIC DNA]</scope>
    <source>
        <strain evidence="1 2">CHCC20162</strain>
    </source>
</reference>